<feature type="region of interest" description="Disordered" evidence="1">
    <location>
        <begin position="1"/>
        <end position="35"/>
    </location>
</feature>
<keyword evidence="3" id="KW-1185">Reference proteome</keyword>
<feature type="compositionally biased region" description="Polar residues" evidence="1">
    <location>
        <begin position="17"/>
        <end position="35"/>
    </location>
</feature>
<evidence type="ECO:0000313" key="3">
    <source>
        <dbReference type="Proteomes" id="UP000625711"/>
    </source>
</evidence>
<comment type="caution">
    <text evidence="2">The sequence shown here is derived from an EMBL/GenBank/DDBJ whole genome shotgun (WGS) entry which is preliminary data.</text>
</comment>
<reference evidence="2" key="1">
    <citation type="submission" date="2020-08" db="EMBL/GenBank/DDBJ databases">
        <title>Genome sequencing and assembly of the red palm weevil Rhynchophorus ferrugineus.</title>
        <authorList>
            <person name="Dias G.B."/>
            <person name="Bergman C.M."/>
            <person name="Manee M."/>
        </authorList>
    </citation>
    <scope>NUCLEOTIDE SEQUENCE</scope>
    <source>
        <strain evidence="2">AA-2017</strain>
        <tissue evidence="2">Whole larva</tissue>
    </source>
</reference>
<dbReference type="AlphaFoldDB" id="A0A834M5P5"/>
<sequence>MVSSQYRNGNQKKRNCARQSSERPSNGRQSEQSSRCLTCLVLQKSDRFPLLNLVQVATSDLVPHPSRFLLGSTRKMKRRHVRRKYVRGERPMTDATSSIFSYASRKSRIARP</sequence>
<evidence type="ECO:0000256" key="1">
    <source>
        <dbReference type="SAM" id="MobiDB-lite"/>
    </source>
</evidence>
<proteinExistence type="predicted"/>
<name>A0A834M5P5_RHYFE</name>
<dbReference type="Proteomes" id="UP000625711">
    <property type="component" value="Unassembled WGS sequence"/>
</dbReference>
<evidence type="ECO:0000313" key="2">
    <source>
        <dbReference type="EMBL" id="KAF7272966.1"/>
    </source>
</evidence>
<dbReference type="EMBL" id="JAACXV010013634">
    <property type="protein sequence ID" value="KAF7272966.1"/>
    <property type="molecule type" value="Genomic_DNA"/>
</dbReference>
<accession>A0A834M5P5</accession>
<organism evidence="2 3">
    <name type="scientific">Rhynchophorus ferrugineus</name>
    <name type="common">Red palm weevil</name>
    <name type="synonym">Curculio ferrugineus</name>
    <dbReference type="NCBI Taxonomy" id="354439"/>
    <lineage>
        <taxon>Eukaryota</taxon>
        <taxon>Metazoa</taxon>
        <taxon>Ecdysozoa</taxon>
        <taxon>Arthropoda</taxon>
        <taxon>Hexapoda</taxon>
        <taxon>Insecta</taxon>
        <taxon>Pterygota</taxon>
        <taxon>Neoptera</taxon>
        <taxon>Endopterygota</taxon>
        <taxon>Coleoptera</taxon>
        <taxon>Polyphaga</taxon>
        <taxon>Cucujiformia</taxon>
        <taxon>Curculionidae</taxon>
        <taxon>Dryophthorinae</taxon>
        <taxon>Rhynchophorus</taxon>
    </lineage>
</organism>
<protein>
    <submittedName>
        <fullName evidence="2">Uncharacterized protein</fullName>
    </submittedName>
</protein>
<gene>
    <name evidence="2" type="ORF">GWI33_014289</name>
</gene>